<dbReference type="Gene3D" id="3.40.50.720">
    <property type="entry name" value="NAD(P)-binding Rossmann-like Domain"/>
    <property type="match status" value="1"/>
</dbReference>
<dbReference type="CDD" id="cd05246">
    <property type="entry name" value="dTDP_GD_SDR_e"/>
    <property type="match status" value="1"/>
</dbReference>
<dbReference type="SUPFAM" id="SSF51735">
    <property type="entry name" value="NAD(P)-binding Rossmann-fold domains"/>
    <property type="match status" value="1"/>
</dbReference>
<name>A0A0G4HZ67_9ALVE</name>
<dbReference type="Gene3D" id="3.90.25.10">
    <property type="entry name" value="UDP-galactose 4-epimerase, domain 1"/>
    <property type="match status" value="1"/>
</dbReference>
<evidence type="ECO:0000313" key="5">
    <source>
        <dbReference type="EMBL" id="CEM49867.1"/>
    </source>
</evidence>
<evidence type="ECO:0000259" key="4">
    <source>
        <dbReference type="Pfam" id="PF16363"/>
    </source>
</evidence>
<dbReference type="InterPro" id="IPR016040">
    <property type="entry name" value="NAD(P)-bd_dom"/>
</dbReference>
<sequence>MAGSSFVPKSVLLTGGAGFIGSHVLERLVLDLPETEFVCLDCLDYVASMKNLDAVRDLPRFTFVKGDIRSADLVSYILEKHQCDTIYHFAAESHVDNSFLNSVKFTQTNIVGTHVLLECAKKVLHQIKRFIYVSTDEVYGENRESQIADASHEAVHDENFLLQPTNPYSATKCAAEHIVRAFYISFHMPIIITRGNNVYGPRQYPEKLIPKFINLLERKQKCPIHGDGSHRRSFLFVEDVAEAYKTVLLYGRVGETYNIAHQFEVTNLEVGQQLAKLFGRSPEEAIYFVRDRDYNDRRYKISHEKIKSLGWEPKTSFEDGLRKTIDWYRKHEKHWTSNIENVLTPHPVRQRATGFGDLSP</sequence>
<dbReference type="GO" id="GO:0009225">
    <property type="term" value="P:nucleotide-sugar metabolic process"/>
    <property type="evidence" value="ECO:0007669"/>
    <property type="project" value="InterPro"/>
</dbReference>
<accession>A0A0G4HZ67</accession>
<dbReference type="PhylomeDB" id="A0A0G4HZ67"/>
<feature type="domain" description="NAD(P)-binding" evidence="4">
    <location>
        <begin position="12"/>
        <end position="324"/>
    </location>
</feature>
<dbReference type="GO" id="GO:0008460">
    <property type="term" value="F:dTDP-glucose 4,6-dehydratase activity"/>
    <property type="evidence" value="ECO:0007669"/>
    <property type="project" value="InterPro"/>
</dbReference>
<organism evidence="5">
    <name type="scientific">Chromera velia CCMP2878</name>
    <dbReference type="NCBI Taxonomy" id="1169474"/>
    <lineage>
        <taxon>Eukaryota</taxon>
        <taxon>Sar</taxon>
        <taxon>Alveolata</taxon>
        <taxon>Colpodellida</taxon>
        <taxon>Chromeraceae</taxon>
        <taxon>Chromera</taxon>
    </lineage>
</organism>
<evidence type="ECO:0000256" key="3">
    <source>
        <dbReference type="ARBA" id="ARBA00023239"/>
    </source>
</evidence>
<dbReference type="PANTHER" id="PTHR43000">
    <property type="entry name" value="DTDP-D-GLUCOSE 4,6-DEHYDRATASE-RELATED"/>
    <property type="match status" value="1"/>
</dbReference>
<reference evidence="5" key="1">
    <citation type="submission" date="2014-11" db="EMBL/GenBank/DDBJ databases">
        <authorList>
            <person name="Otto D Thomas"/>
            <person name="Naeem Raeece"/>
        </authorList>
    </citation>
    <scope>NUCLEOTIDE SEQUENCE</scope>
</reference>
<keyword evidence="2" id="KW-0520">NAD</keyword>
<gene>
    <name evidence="5" type="ORF">Cvel_9654</name>
</gene>
<dbReference type="Pfam" id="PF16363">
    <property type="entry name" value="GDP_Man_Dehyd"/>
    <property type="match status" value="1"/>
</dbReference>
<evidence type="ECO:0000256" key="2">
    <source>
        <dbReference type="ARBA" id="ARBA00023027"/>
    </source>
</evidence>
<dbReference type="EMBL" id="CDMZ01004479">
    <property type="protein sequence ID" value="CEM49867.1"/>
    <property type="molecule type" value="Genomic_DNA"/>
</dbReference>
<comment type="cofactor">
    <cofactor evidence="1">
        <name>NAD(+)</name>
        <dbReference type="ChEBI" id="CHEBI:57540"/>
    </cofactor>
</comment>
<dbReference type="InterPro" id="IPR005888">
    <property type="entry name" value="dTDP_Gluc_deHydtase"/>
</dbReference>
<protein>
    <recommendedName>
        <fullName evidence="4">NAD(P)-binding domain-containing protein</fullName>
    </recommendedName>
</protein>
<evidence type="ECO:0000256" key="1">
    <source>
        <dbReference type="ARBA" id="ARBA00001911"/>
    </source>
</evidence>
<proteinExistence type="predicted"/>
<dbReference type="InterPro" id="IPR036291">
    <property type="entry name" value="NAD(P)-bd_dom_sf"/>
</dbReference>
<keyword evidence="3" id="KW-0456">Lyase</keyword>
<dbReference type="VEuPathDB" id="CryptoDB:Cvel_9654"/>
<dbReference type="FunFam" id="3.40.50.720:FF:000304">
    <property type="entry name" value="UDP-glucose 4,6-dehydratase"/>
    <property type="match status" value="1"/>
</dbReference>
<dbReference type="AlphaFoldDB" id="A0A0G4HZ67"/>